<dbReference type="HOGENOM" id="CLU_1782437_0_0_2"/>
<proteinExistence type="predicted"/>
<dbReference type="PROSITE" id="PS51658">
    <property type="entry name" value="BFN"/>
    <property type="match status" value="1"/>
</dbReference>
<reference evidence="3" key="1">
    <citation type="submission" date="2015-03" db="EMBL/GenBank/DDBJ databases">
        <title>Characterization of two novel Thaumarchaeota isolated from the Northern Adriatic Sea.</title>
        <authorList>
            <person name="Bayer B."/>
            <person name="Vojvoda J."/>
            <person name="Offre P."/>
            <person name="Srivastava A."/>
            <person name="Elisabeth N."/>
            <person name="Garcia J.A.L."/>
            <person name="Schleper C."/>
            <person name="Herndl G.J."/>
        </authorList>
    </citation>
    <scope>NUCLEOTIDE SEQUENCE [LARGE SCALE GENOMIC DNA]</scope>
    <source>
        <strain evidence="3">NF5</strain>
    </source>
</reference>
<accession>A0A0D5C2R0</accession>
<dbReference type="STRING" id="1580092.NADRNF5_1315"/>
<name>A0A0D5C2R0_9ARCH</name>
<dbReference type="SUPFAM" id="SSF103256">
    <property type="entry name" value="Hypothetical protein TM0160"/>
    <property type="match status" value="1"/>
</dbReference>
<dbReference type="EMBL" id="CP011070">
    <property type="protein sequence ID" value="AJW71001.1"/>
    <property type="molecule type" value="Genomic_DNA"/>
</dbReference>
<protein>
    <recommendedName>
        <fullName evidence="1">BFN domain-containing protein</fullName>
    </recommendedName>
</protein>
<dbReference type="AlphaFoldDB" id="A0A0D5C2R0"/>
<keyword evidence="3" id="KW-1185">Reference proteome</keyword>
<sequence>MRNTMEIDQAQEPDYESVKIDYVGFVDPYAVEGMVVLKSDSGKEFHMRAFSGEVARHISSFGETDGESAPSIYKMIEEICEENELVLVKVKIYESGEVLRANLYFTGKKDLVLRNYRASDAMALGAFYNIPILVRKNLLKESMEA</sequence>
<reference evidence="2 3" key="2">
    <citation type="journal article" date="2016" name="ISME J.">
        <title>Physiological and genomic characterization of two novel marine thaumarchaeal strains indicates niche differentiation.</title>
        <authorList>
            <person name="Bayer B."/>
            <person name="Vojvoda J."/>
            <person name="Offre P."/>
            <person name="Alves R.J."/>
            <person name="Elisabeth N.H."/>
            <person name="Garcia J.A."/>
            <person name="Volland J.M."/>
            <person name="Srivastava A."/>
            <person name="Schleper C."/>
            <person name="Herndl G.J."/>
        </authorList>
    </citation>
    <scope>NUCLEOTIDE SEQUENCE [LARGE SCALE GENOMIC DNA]</scope>
    <source>
        <strain evidence="2 3">NF5</strain>
    </source>
</reference>
<feature type="domain" description="BFN" evidence="1">
    <location>
        <begin position="15"/>
        <end position="145"/>
    </location>
</feature>
<dbReference type="Proteomes" id="UP000032408">
    <property type="component" value="Chromosome"/>
</dbReference>
<dbReference type="KEGG" id="nin:NADRNF5_1315"/>
<evidence type="ECO:0000313" key="2">
    <source>
        <dbReference type="EMBL" id="AJW71001.1"/>
    </source>
</evidence>
<dbReference type="GO" id="GO:0004518">
    <property type="term" value="F:nuclease activity"/>
    <property type="evidence" value="ECO:0007669"/>
    <property type="project" value="InterPro"/>
</dbReference>
<gene>
    <name evidence="2" type="ORF">NADRNF5_1315</name>
</gene>
<dbReference type="Gene3D" id="3.10.690.10">
    <property type="entry name" value="Bifunctional nuclease domain"/>
    <property type="match status" value="1"/>
</dbReference>
<evidence type="ECO:0000313" key="3">
    <source>
        <dbReference type="Proteomes" id="UP000032408"/>
    </source>
</evidence>
<evidence type="ECO:0000259" key="1">
    <source>
        <dbReference type="PROSITE" id="PS51658"/>
    </source>
</evidence>
<dbReference type="Pfam" id="PF02577">
    <property type="entry name" value="BFN_dom"/>
    <property type="match status" value="1"/>
</dbReference>
<dbReference type="InterPro" id="IPR003729">
    <property type="entry name" value="Bi_nuclease_dom"/>
</dbReference>
<organism evidence="2 3">
    <name type="scientific">Nitrosopumilus adriaticus</name>
    <dbReference type="NCBI Taxonomy" id="1580092"/>
    <lineage>
        <taxon>Archaea</taxon>
        <taxon>Nitrososphaerota</taxon>
        <taxon>Nitrososphaeria</taxon>
        <taxon>Nitrosopumilales</taxon>
        <taxon>Nitrosopumilaceae</taxon>
        <taxon>Nitrosopumilus</taxon>
    </lineage>
</organism>
<dbReference type="InterPro" id="IPR036104">
    <property type="entry name" value="BFN_sf"/>
</dbReference>